<dbReference type="Proteomes" id="UP001165580">
    <property type="component" value="Unassembled WGS sequence"/>
</dbReference>
<dbReference type="Pfam" id="PF00196">
    <property type="entry name" value="GerE"/>
    <property type="match status" value="1"/>
</dbReference>
<accession>A0ABT2GLE7</accession>
<name>A0ABT2GLE7_9MICO</name>
<dbReference type="PROSITE" id="PS50043">
    <property type="entry name" value="HTH_LUXR_2"/>
    <property type="match status" value="1"/>
</dbReference>
<dbReference type="SUPFAM" id="SSF46894">
    <property type="entry name" value="C-terminal effector domain of the bipartite response regulators"/>
    <property type="match status" value="1"/>
</dbReference>
<dbReference type="SUPFAM" id="SSF48452">
    <property type="entry name" value="TPR-like"/>
    <property type="match status" value="1"/>
</dbReference>
<gene>
    <name evidence="3" type="ORF">NVV95_14505</name>
</gene>
<dbReference type="PANTHER" id="PTHR43214">
    <property type="entry name" value="TWO-COMPONENT RESPONSE REGULATOR"/>
    <property type="match status" value="1"/>
</dbReference>
<feature type="domain" description="HTH luxR-type" evidence="2">
    <location>
        <begin position="380"/>
        <end position="445"/>
    </location>
</feature>
<keyword evidence="1" id="KW-0238">DNA-binding</keyword>
<dbReference type="Gene3D" id="1.10.10.10">
    <property type="entry name" value="Winged helix-like DNA-binding domain superfamily/Winged helix DNA-binding domain"/>
    <property type="match status" value="1"/>
</dbReference>
<keyword evidence="4" id="KW-1185">Reference proteome</keyword>
<evidence type="ECO:0000259" key="2">
    <source>
        <dbReference type="PROSITE" id="PS50043"/>
    </source>
</evidence>
<dbReference type="InterPro" id="IPR039420">
    <property type="entry name" value="WalR-like"/>
</dbReference>
<dbReference type="PANTHER" id="PTHR43214:SF43">
    <property type="entry name" value="TWO-COMPONENT RESPONSE REGULATOR"/>
    <property type="match status" value="1"/>
</dbReference>
<protein>
    <submittedName>
        <fullName evidence="3">LuxR C-terminal-related transcriptional regulator</fullName>
    </submittedName>
</protein>
<proteinExistence type="predicted"/>
<reference evidence="3" key="1">
    <citation type="submission" date="2022-08" db="EMBL/GenBank/DDBJ databases">
        <authorList>
            <person name="Deng Y."/>
            <person name="Han X.-F."/>
            <person name="Zhang Y.-Q."/>
        </authorList>
    </citation>
    <scope>NUCLEOTIDE SEQUENCE</scope>
    <source>
        <strain evidence="3">CPCC 205716</strain>
    </source>
</reference>
<dbReference type="SMART" id="SM00421">
    <property type="entry name" value="HTH_LUXR"/>
    <property type="match status" value="1"/>
</dbReference>
<organism evidence="3 4">
    <name type="scientific">Herbiconiux gentiana</name>
    <dbReference type="NCBI Taxonomy" id="2970912"/>
    <lineage>
        <taxon>Bacteria</taxon>
        <taxon>Bacillati</taxon>
        <taxon>Actinomycetota</taxon>
        <taxon>Actinomycetes</taxon>
        <taxon>Micrococcales</taxon>
        <taxon>Microbacteriaceae</taxon>
        <taxon>Herbiconiux</taxon>
    </lineage>
</organism>
<evidence type="ECO:0000256" key="1">
    <source>
        <dbReference type="ARBA" id="ARBA00023125"/>
    </source>
</evidence>
<dbReference type="EMBL" id="JANTEZ010000005">
    <property type="protein sequence ID" value="MCS5715759.1"/>
    <property type="molecule type" value="Genomic_DNA"/>
</dbReference>
<sequence>MDELATLDTGPAPRVWSERSVTILTGVLLALARAGRLDEAQRLIRTHLNGTTLRRPSRASEQAGVALLSAAAEVFAAAGWPRQATLFARRALSYAERAALRPAEFRARALLALARALNGEYSAAEESVAACGSLRQAGGWAPSTAWYPLLLAEILIASARFDVPRLDGIAAELRTIATDDPTWAVTATATEGMSLLLQRDLNRGLPLILAVINGSDSGSTFSMVQGFALGIYADLLLSRGDARRTLTVLQGHPSPAGHALCFDMQRAAAHLLLGQNREALTASDECLALGVEHCLRTIPPLLFRRAIAHLRLGHDLEADDHFEEAFHLVGASGSGTPLLTLPAGELRMLLGRLVERRPELGAEAASFDRLIDRVPVVDQTRFHLPDLTRQEERLAKHLRSGDGYAVLAEKFFVSPNTVKTQARSLYAKLNVSSRGDAVTVLERAGFYK</sequence>
<evidence type="ECO:0000313" key="4">
    <source>
        <dbReference type="Proteomes" id="UP001165580"/>
    </source>
</evidence>
<dbReference type="InterPro" id="IPR000792">
    <property type="entry name" value="Tscrpt_reg_LuxR_C"/>
</dbReference>
<dbReference type="RefSeq" id="WP_259487263.1">
    <property type="nucleotide sequence ID" value="NZ_JANTEZ010000005.1"/>
</dbReference>
<dbReference type="InterPro" id="IPR011990">
    <property type="entry name" value="TPR-like_helical_dom_sf"/>
</dbReference>
<dbReference type="InterPro" id="IPR016032">
    <property type="entry name" value="Sig_transdc_resp-reg_C-effctor"/>
</dbReference>
<evidence type="ECO:0000313" key="3">
    <source>
        <dbReference type="EMBL" id="MCS5715759.1"/>
    </source>
</evidence>
<dbReference type="InterPro" id="IPR036388">
    <property type="entry name" value="WH-like_DNA-bd_sf"/>
</dbReference>
<comment type="caution">
    <text evidence="3">The sequence shown here is derived from an EMBL/GenBank/DDBJ whole genome shotgun (WGS) entry which is preliminary data.</text>
</comment>